<dbReference type="FunFam" id="2.40.10.10:FF:000006">
    <property type="entry name" value="Serine proteinase stubble"/>
    <property type="match status" value="1"/>
</dbReference>
<accession>A0ABD0Y111</accession>
<keyword evidence="1 6" id="KW-0645">Protease</keyword>
<dbReference type="AlphaFoldDB" id="A0ABD0Y111"/>
<dbReference type="GO" id="GO:0008236">
    <property type="term" value="F:serine-type peptidase activity"/>
    <property type="evidence" value="ECO:0007669"/>
    <property type="project" value="UniProtKB-KW"/>
</dbReference>
<evidence type="ECO:0000256" key="2">
    <source>
        <dbReference type="ARBA" id="ARBA00022801"/>
    </source>
</evidence>
<evidence type="ECO:0000256" key="6">
    <source>
        <dbReference type="RuleBase" id="RU363034"/>
    </source>
</evidence>
<evidence type="ECO:0000256" key="3">
    <source>
        <dbReference type="ARBA" id="ARBA00022825"/>
    </source>
</evidence>
<keyword evidence="4" id="KW-1015">Disulfide bond</keyword>
<evidence type="ECO:0000313" key="8">
    <source>
        <dbReference type="EMBL" id="KAL1117167.1"/>
    </source>
</evidence>
<keyword evidence="2 6" id="KW-0378">Hydrolase</keyword>
<dbReference type="PANTHER" id="PTHR24256">
    <property type="entry name" value="TRYPTASE-RELATED"/>
    <property type="match status" value="1"/>
</dbReference>
<dbReference type="PROSITE" id="PS00135">
    <property type="entry name" value="TRYPSIN_SER"/>
    <property type="match status" value="1"/>
</dbReference>
<evidence type="ECO:0000256" key="5">
    <source>
        <dbReference type="ARBA" id="ARBA00024195"/>
    </source>
</evidence>
<dbReference type="InterPro" id="IPR018114">
    <property type="entry name" value="TRYPSIN_HIS"/>
</dbReference>
<dbReference type="InterPro" id="IPR043504">
    <property type="entry name" value="Peptidase_S1_PA_chymotrypsin"/>
</dbReference>
<proteinExistence type="inferred from homology"/>
<dbReference type="PRINTS" id="PR00722">
    <property type="entry name" value="CHYMOTRYPSIN"/>
</dbReference>
<dbReference type="InterPro" id="IPR001314">
    <property type="entry name" value="Peptidase_S1A"/>
</dbReference>
<sequence>GAWPWIAALGFKNDKQPGPNWLCGGTLINDRYIITAAHCTANKNFILYVVRLGELDLDGSVKDGATPLDVRVNKIIRHPSYDSKLKINDIALVKLNRTVPFSRNIQPICLPILPELRSNDFVGMNPFIAGWGRTSFGKFSLPCGTSSNVLMEVQIPIVENDICRKAYGTMGRIVTDKQICAGTDHKDACLGDSGGPLMLTEQVNFFLVGIVSFGYKCGEPNFPGVYTRVTEYIDWITRTVY</sequence>
<dbReference type="InterPro" id="IPR009003">
    <property type="entry name" value="Peptidase_S1_PA"/>
</dbReference>
<dbReference type="SUPFAM" id="SSF50494">
    <property type="entry name" value="Trypsin-like serine proteases"/>
    <property type="match status" value="1"/>
</dbReference>
<name>A0ABD0Y111_9HEMI</name>
<evidence type="ECO:0000256" key="1">
    <source>
        <dbReference type="ARBA" id="ARBA00022670"/>
    </source>
</evidence>
<comment type="caution">
    <text evidence="8">The sequence shown here is derived from an EMBL/GenBank/DDBJ whole genome shotgun (WGS) entry which is preliminary data.</text>
</comment>
<keyword evidence="3 6" id="KW-0720">Serine protease</keyword>
<dbReference type="GO" id="GO:0006508">
    <property type="term" value="P:proteolysis"/>
    <property type="evidence" value="ECO:0007669"/>
    <property type="project" value="UniProtKB-KW"/>
</dbReference>
<feature type="domain" description="Peptidase S1" evidence="7">
    <location>
        <begin position="1"/>
        <end position="241"/>
    </location>
</feature>
<dbReference type="InterPro" id="IPR051487">
    <property type="entry name" value="Ser/Thr_Proteases_Immune/Dev"/>
</dbReference>
<feature type="non-terminal residue" evidence="8">
    <location>
        <position position="1"/>
    </location>
</feature>
<keyword evidence="9" id="KW-1185">Reference proteome</keyword>
<dbReference type="EMBL" id="JBFDAA010000016">
    <property type="protein sequence ID" value="KAL1117167.1"/>
    <property type="molecule type" value="Genomic_DNA"/>
</dbReference>
<reference evidence="8 9" key="1">
    <citation type="submission" date="2024-07" db="EMBL/GenBank/DDBJ databases">
        <title>Chromosome-level genome assembly of the water stick insect Ranatra chinensis (Heteroptera: Nepidae).</title>
        <authorList>
            <person name="Liu X."/>
        </authorList>
    </citation>
    <scope>NUCLEOTIDE SEQUENCE [LARGE SCALE GENOMIC DNA]</scope>
    <source>
        <strain evidence="8">Cailab_2021Rc</strain>
        <tissue evidence="8">Muscle</tissue>
    </source>
</reference>
<evidence type="ECO:0000256" key="4">
    <source>
        <dbReference type="ARBA" id="ARBA00023157"/>
    </source>
</evidence>
<evidence type="ECO:0000259" key="7">
    <source>
        <dbReference type="PROSITE" id="PS50240"/>
    </source>
</evidence>
<dbReference type="CDD" id="cd00190">
    <property type="entry name" value="Tryp_SPc"/>
    <property type="match status" value="1"/>
</dbReference>
<dbReference type="PROSITE" id="PS50240">
    <property type="entry name" value="TRYPSIN_DOM"/>
    <property type="match status" value="1"/>
</dbReference>
<dbReference type="Proteomes" id="UP001558652">
    <property type="component" value="Unassembled WGS sequence"/>
</dbReference>
<evidence type="ECO:0000313" key="9">
    <source>
        <dbReference type="Proteomes" id="UP001558652"/>
    </source>
</evidence>
<protein>
    <recommendedName>
        <fullName evidence="7">Peptidase S1 domain-containing protein</fullName>
    </recommendedName>
</protein>
<dbReference type="InterPro" id="IPR001254">
    <property type="entry name" value="Trypsin_dom"/>
</dbReference>
<dbReference type="Gene3D" id="2.40.10.10">
    <property type="entry name" value="Trypsin-like serine proteases"/>
    <property type="match status" value="2"/>
</dbReference>
<dbReference type="SMART" id="SM00020">
    <property type="entry name" value="Tryp_SPc"/>
    <property type="match status" value="1"/>
</dbReference>
<dbReference type="PROSITE" id="PS00134">
    <property type="entry name" value="TRYPSIN_HIS"/>
    <property type="match status" value="1"/>
</dbReference>
<dbReference type="Pfam" id="PF00089">
    <property type="entry name" value="Trypsin"/>
    <property type="match status" value="1"/>
</dbReference>
<gene>
    <name evidence="8" type="ORF">AAG570_004494</name>
</gene>
<organism evidence="8 9">
    <name type="scientific">Ranatra chinensis</name>
    <dbReference type="NCBI Taxonomy" id="642074"/>
    <lineage>
        <taxon>Eukaryota</taxon>
        <taxon>Metazoa</taxon>
        <taxon>Ecdysozoa</taxon>
        <taxon>Arthropoda</taxon>
        <taxon>Hexapoda</taxon>
        <taxon>Insecta</taxon>
        <taxon>Pterygota</taxon>
        <taxon>Neoptera</taxon>
        <taxon>Paraneoptera</taxon>
        <taxon>Hemiptera</taxon>
        <taxon>Heteroptera</taxon>
        <taxon>Panheteroptera</taxon>
        <taxon>Nepomorpha</taxon>
        <taxon>Nepidae</taxon>
        <taxon>Ranatrinae</taxon>
        <taxon>Ranatra</taxon>
    </lineage>
</organism>
<comment type="similarity">
    <text evidence="5">Belongs to the peptidase S1 family. CLIP subfamily.</text>
</comment>
<dbReference type="InterPro" id="IPR033116">
    <property type="entry name" value="TRYPSIN_SER"/>
</dbReference>